<dbReference type="Pfam" id="PF01555">
    <property type="entry name" value="N6_N4_Mtase"/>
    <property type="match status" value="1"/>
</dbReference>
<sequence length="664" mass="77335">MKLYQTLENQIKKEPNYVSDNGEVKKWVVLSKAQNLDEELIELLLEDPDLKESFFIKVKDVLVFKQTLFIQFLEQKNYLNDSYTQFKNKVGLTIGNQYLKQRNEVSLVWPFKDCVLEGGQSREEDKREEIFFNETLAQDEITELFDPKVLTNAKRIDQNGENNFDKFNRNENGTITDNLIIKGNNLLALHSLKKEFAGKVKLIYIDPPYNTGNDGFKYNDRFNHSSWLTFVKNRLEIAKKLLTEDGVILVQCDHHEMGYLNILLDEVFGNENKIQQIAIKVASASGFKAVNPGPIDVLENIFFYSKNKKAVKFKKNYVVTGYHKNYNQYLDNSDSNFENWKLIPLKEKVIQENGYKNEKELKNKLGKNYLLFLQQMIEDYAYQNCNNIVSVRDLHKPTQLIKKLQDKSKIDRNRIFVYDKQDGEKTYIINGGALAFYSSKIREIDGEMKVTELLTNFWNHISWAGIANEGGVKLKNGKKPEKLLKQILELNTNENDIVLDYHLGSGTTAAVAHKMKRQYIGIEQLNYDENDSVVRLQNVIQGDKTGISKSVNWQGGGSFIYLELKKYNQIFIEKIEAAEDTAELLQIWEEMKSRSFLNYNVDLKKQEQHLDDFKALSLKEQKRHLCELLDKNQLYVNLSSLNDENFKCTEEEKIVTQDFYKIKN</sequence>
<evidence type="ECO:0000256" key="4">
    <source>
        <dbReference type="ARBA" id="ARBA00022679"/>
    </source>
</evidence>
<comment type="caution">
    <text evidence="9">The sequence shown here is derived from an EMBL/GenBank/DDBJ whole genome shotgun (WGS) entry which is preliminary data.</text>
</comment>
<evidence type="ECO:0000256" key="3">
    <source>
        <dbReference type="ARBA" id="ARBA00022603"/>
    </source>
</evidence>
<evidence type="ECO:0000259" key="8">
    <source>
        <dbReference type="Pfam" id="PF12564"/>
    </source>
</evidence>
<gene>
    <name evidence="9" type="ORF">DRF68_18610</name>
</gene>
<feature type="domain" description="DNA methylase N-4/N-6" evidence="7">
    <location>
        <begin position="200"/>
        <end position="524"/>
    </location>
</feature>
<proteinExistence type="inferred from homology"/>
<dbReference type="EMBL" id="QNVU01000056">
    <property type="protein sequence ID" value="REC41522.1"/>
    <property type="molecule type" value="Genomic_DNA"/>
</dbReference>
<dbReference type="InterPro" id="IPR002295">
    <property type="entry name" value="N4/N6-MTase_EcoPI_Mod-like"/>
</dbReference>
<dbReference type="Pfam" id="PF12564">
    <property type="entry name" value="TypeIII_RM_meth"/>
    <property type="match status" value="1"/>
</dbReference>
<dbReference type="Proteomes" id="UP000256924">
    <property type="component" value="Unassembled WGS sequence"/>
</dbReference>
<dbReference type="InterPro" id="IPR022221">
    <property type="entry name" value="TypeIII_RM_meth"/>
</dbReference>
<feature type="domain" description="Type III restriction/modification enzyme methylation subunit" evidence="8">
    <location>
        <begin position="37"/>
        <end position="92"/>
    </location>
</feature>
<protein>
    <recommendedName>
        <fullName evidence="2">site-specific DNA-methyltransferase (adenine-specific)</fullName>
        <ecNumber evidence="2">2.1.1.72</ecNumber>
    </recommendedName>
</protein>
<dbReference type="GO" id="GO:0003677">
    <property type="term" value="F:DNA binding"/>
    <property type="evidence" value="ECO:0007669"/>
    <property type="project" value="InterPro"/>
</dbReference>
<reference evidence="9 10" key="1">
    <citation type="journal article" date="2004" name="Emerg. Infect. Dis.">
        <title>Amoebae-resisting bacteria isolated from human nasal swabs by amoebal coculture.</title>
        <authorList>
            <person name="Greub G."/>
            <person name="La Scola B."/>
            <person name="Raoult D."/>
        </authorList>
    </citation>
    <scope>NUCLEOTIDE SEQUENCE [LARGE SCALE GENOMIC DNA]</scope>
    <source>
        <strain evidence="9 10">CCUG 51329</strain>
    </source>
</reference>
<dbReference type="GO" id="GO:0032259">
    <property type="term" value="P:methylation"/>
    <property type="evidence" value="ECO:0007669"/>
    <property type="project" value="UniProtKB-KW"/>
</dbReference>
<dbReference type="InterPro" id="IPR002052">
    <property type="entry name" value="DNA_methylase_N6_adenine_CS"/>
</dbReference>
<evidence type="ECO:0000256" key="6">
    <source>
        <dbReference type="ARBA" id="ARBA00047942"/>
    </source>
</evidence>
<dbReference type="Gene3D" id="3.40.50.150">
    <property type="entry name" value="Vaccinia Virus protein VP39"/>
    <property type="match status" value="1"/>
</dbReference>
<evidence type="ECO:0000313" key="9">
    <source>
        <dbReference type="EMBL" id="REC41522.1"/>
    </source>
</evidence>
<name>A0A3D9AKB0_9FLAO</name>
<dbReference type="InterPro" id="IPR029063">
    <property type="entry name" value="SAM-dependent_MTases_sf"/>
</dbReference>
<dbReference type="PRINTS" id="PR00506">
    <property type="entry name" value="D21N6MTFRASE"/>
</dbReference>
<dbReference type="GO" id="GO:0009007">
    <property type="term" value="F:site-specific DNA-methyltransferase (adenine-specific) activity"/>
    <property type="evidence" value="ECO:0007669"/>
    <property type="project" value="UniProtKB-EC"/>
</dbReference>
<dbReference type="InterPro" id="IPR002941">
    <property type="entry name" value="DNA_methylase_N4/N6"/>
</dbReference>
<evidence type="ECO:0000259" key="7">
    <source>
        <dbReference type="Pfam" id="PF01555"/>
    </source>
</evidence>
<evidence type="ECO:0000256" key="2">
    <source>
        <dbReference type="ARBA" id="ARBA00011900"/>
    </source>
</evidence>
<dbReference type="EC" id="2.1.1.72" evidence="2"/>
<comment type="catalytic activity">
    <reaction evidence="6">
        <text>a 2'-deoxyadenosine in DNA + S-adenosyl-L-methionine = an N(6)-methyl-2'-deoxyadenosine in DNA + S-adenosyl-L-homocysteine + H(+)</text>
        <dbReference type="Rhea" id="RHEA:15197"/>
        <dbReference type="Rhea" id="RHEA-COMP:12418"/>
        <dbReference type="Rhea" id="RHEA-COMP:12419"/>
        <dbReference type="ChEBI" id="CHEBI:15378"/>
        <dbReference type="ChEBI" id="CHEBI:57856"/>
        <dbReference type="ChEBI" id="CHEBI:59789"/>
        <dbReference type="ChEBI" id="CHEBI:90615"/>
        <dbReference type="ChEBI" id="CHEBI:90616"/>
        <dbReference type="EC" id="2.1.1.72"/>
    </reaction>
</comment>
<dbReference type="PROSITE" id="PS00092">
    <property type="entry name" value="N6_MTASE"/>
    <property type="match status" value="1"/>
</dbReference>
<accession>A0A3D9AKB0</accession>
<organism evidence="9 10">
    <name type="scientific">Candidatus Chryseobacterium massiliense</name>
    <dbReference type="NCBI Taxonomy" id="204089"/>
    <lineage>
        <taxon>Bacteria</taxon>
        <taxon>Pseudomonadati</taxon>
        <taxon>Bacteroidota</taxon>
        <taxon>Flavobacteriia</taxon>
        <taxon>Flavobacteriales</taxon>
        <taxon>Weeksellaceae</taxon>
        <taxon>Chryseobacterium group</taxon>
        <taxon>Chryseobacterium</taxon>
    </lineage>
</organism>
<dbReference type="AlphaFoldDB" id="A0A3D9AKB0"/>
<dbReference type="GO" id="GO:0008170">
    <property type="term" value="F:N-methyltransferase activity"/>
    <property type="evidence" value="ECO:0007669"/>
    <property type="project" value="InterPro"/>
</dbReference>
<evidence type="ECO:0000256" key="5">
    <source>
        <dbReference type="ARBA" id="ARBA00022691"/>
    </source>
</evidence>
<keyword evidence="3 9" id="KW-0489">Methyltransferase</keyword>
<dbReference type="PIRSF" id="PIRSF015855">
    <property type="entry name" value="TypeIII_Mtase_mKpnI"/>
    <property type="match status" value="1"/>
</dbReference>
<evidence type="ECO:0000256" key="1">
    <source>
        <dbReference type="ARBA" id="ARBA00006594"/>
    </source>
</evidence>
<evidence type="ECO:0000313" key="10">
    <source>
        <dbReference type="Proteomes" id="UP000256924"/>
    </source>
</evidence>
<keyword evidence="4 9" id="KW-0808">Transferase</keyword>
<keyword evidence="10" id="KW-1185">Reference proteome</keyword>
<keyword evidence="5" id="KW-0949">S-adenosyl-L-methionine</keyword>
<comment type="similarity">
    <text evidence="1">Belongs to the N(4)/N(6)-methyltransferase family.</text>
</comment>
<dbReference type="SUPFAM" id="SSF53335">
    <property type="entry name" value="S-adenosyl-L-methionine-dependent methyltransferases"/>
    <property type="match status" value="1"/>
</dbReference>